<keyword evidence="3" id="KW-0804">Transcription</keyword>
<keyword evidence="1" id="KW-0805">Transcription regulation</keyword>
<dbReference type="Proteomes" id="UP001168620">
    <property type="component" value="Unassembled WGS sequence"/>
</dbReference>
<reference evidence="6" key="1">
    <citation type="submission" date="2023-06" db="EMBL/GenBank/DDBJ databases">
        <title>Draft genome sequence of Nocardioides sp. SOB77.</title>
        <authorList>
            <person name="Zhang G."/>
        </authorList>
    </citation>
    <scope>NUCLEOTIDE SEQUENCE</scope>
    <source>
        <strain evidence="6">SOB77</strain>
    </source>
</reference>
<sequence length="134" mass="14802">MCAYREPASHPILPEDEQVDLAVEVFRMLADATRVKLLWVLLPGEASVNQLAEAVAKPQAAVSQHLAKLRMAHLVHTRRQGTQVFYRVVSDHVRQLIEDAIFHAEHAGGGVPHHHRDDPDLAGPTATKPSRSLS</sequence>
<dbReference type="CDD" id="cd00090">
    <property type="entry name" value="HTH_ARSR"/>
    <property type="match status" value="1"/>
</dbReference>
<accession>A0ABT8FMI8</accession>
<feature type="domain" description="HTH arsR-type" evidence="5">
    <location>
        <begin position="14"/>
        <end position="108"/>
    </location>
</feature>
<gene>
    <name evidence="6" type="ORF">QWY28_21780</name>
</gene>
<dbReference type="InterPro" id="IPR036388">
    <property type="entry name" value="WH-like_DNA-bd_sf"/>
</dbReference>
<dbReference type="PANTHER" id="PTHR43132:SF8">
    <property type="entry name" value="HTH-TYPE TRANSCRIPTIONAL REGULATOR KMTR"/>
    <property type="match status" value="1"/>
</dbReference>
<organism evidence="6 7">
    <name type="scientific">Nocardioides oceani</name>
    <dbReference type="NCBI Taxonomy" id="3058369"/>
    <lineage>
        <taxon>Bacteria</taxon>
        <taxon>Bacillati</taxon>
        <taxon>Actinomycetota</taxon>
        <taxon>Actinomycetes</taxon>
        <taxon>Propionibacteriales</taxon>
        <taxon>Nocardioidaceae</taxon>
        <taxon>Nocardioides</taxon>
    </lineage>
</organism>
<dbReference type="SUPFAM" id="SSF46785">
    <property type="entry name" value="Winged helix' DNA-binding domain"/>
    <property type="match status" value="1"/>
</dbReference>
<protein>
    <submittedName>
        <fullName evidence="6">Metalloregulator ArsR/SmtB family transcription factor</fullName>
    </submittedName>
</protein>
<dbReference type="InterPro" id="IPR011991">
    <property type="entry name" value="ArsR-like_HTH"/>
</dbReference>
<dbReference type="PRINTS" id="PR00778">
    <property type="entry name" value="HTHARSR"/>
</dbReference>
<keyword evidence="7" id="KW-1185">Reference proteome</keyword>
<evidence type="ECO:0000313" key="7">
    <source>
        <dbReference type="Proteomes" id="UP001168620"/>
    </source>
</evidence>
<comment type="caution">
    <text evidence="6">The sequence shown here is derived from an EMBL/GenBank/DDBJ whole genome shotgun (WGS) entry which is preliminary data.</text>
</comment>
<dbReference type="SMART" id="SM00418">
    <property type="entry name" value="HTH_ARSR"/>
    <property type="match status" value="1"/>
</dbReference>
<dbReference type="NCBIfam" id="NF033788">
    <property type="entry name" value="HTH_metalloreg"/>
    <property type="match status" value="1"/>
</dbReference>
<dbReference type="RefSeq" id="WP_300954980.1">
    <property type="nucleotide sequence ID" value="NZ_JAUHJQ010000017.1"/>
</dbReference>
<proteinExistence type="predicted"/>
<dbReference type="InterPro" id="IPR051011">
    <property type="entry name" value="Metal_resp_trans_reg"/>
</dbReference>
<dbReference type="Pfam" id="PF01022">
    <property type="entry name" value="HTH_5"/>
    <property type="match status" value="1"/>
</dbReference>
<name>A0ABT8FMI8_9ACTN</name>
<feature type="region of interest" description="Disordered" evidence="4">
    <location>
        <begin position="107"/>
        <end position="134"/>
    </location>
</feature>
<dbReference type="PANTHER" id="PTHR43132">
    <property type="entry name" value="ARSENICAL RESISTANCE OPERON REPRESSOR ARSR-RELATED"/>
    <property type="match status" value="1"/>
</dbReference>
<dbReference type="EMBL" id="JAUHJQ010000017">
    <property type="protein sequence ID" value="MDN4175607.1"/>
    <property type="molecule type" value="Genomic_DNA"/>
</dbReference>
<dbReference type="InterPro" id="IPR036390">
    <property type="entry name" value="WH_DNA-bd_sf"/>
</dbReference>
<dbReference type="Gene3D" id="1.10.10.10">
    <property type="entry name" value="Winged helix-like DNA-binding domain superfamily/Winged helix DNA-binding domain"/>
    <property type="match status" value="1"/>
</dbReference>
<evidence type="ECO:0000256" key="4">
    <source>
        <dbReference type="SAM" id="MobiDB-lite"/>
    </source>
</evidence>
<dbReference type="PROSITE" id="PS50987">
    <property type="entry name" value="HTH_ARSR_2"/>
    <property type="match status" value="1"/>
</dbReference>
<evidence type="ECO:0000256" key="3">
    <source>
        <dbReference type="ARBA" id="ARBA00023163"/>
    </source>
</evidence>
<evidence type="ECO:0000259" key="5">
    <source>
        <dbReference type="PROSITE" id="PS50987"/>
    </source>
</evidence>
<evidence type="ECO:0000256" key="1">
    <source>
        <dbReference type="ARBA" id="ARBA00023015"/>
    </source>
</evidence>
<evidence type="ECO:0000313" key="6">
    <source>
        <dbReference type="EMBL" id="MDN4175607.1"/>
    </source>
</evidence>
<evidence type="ECO:0000256" key="2">
    <source>
        <dbReference type="ARBA" id="ARBA00023125"/>
    </source>
</evidence>
<dbReference type="InterPro" id="IPR001845">
    <property type="entry name" value="HTH_ArsR_DNA-bd_dom"/>
</dbReference>
<keyword evidence="2" id="KW-0238">DNA-binding</keyword>